<evidence type="ECO:0000256" key="3">
    <source>
        <dbReference type="ARBA" id="ARBA00023163"/>
    </source>
</evidence>
<dbReference type="SUPFAM" id="SSF48498">
    <property type="entry name" value="Tetracyclin repressor-like, C-terminal domain"/>
    <property type="match status" value="1"/>
</dbReference>
<dbReference type="PROSITE" id="PS50977">
    <property type="entry name" value="HTH_TETR_2"/>
    <property type="match status" value="1"/>
</dbReference>
<dbReference type="Gene3D" id="1.10.357.10">
    <property type="entry name" value="Tetracycline Repressor, domain 2"/>
    <property type="match status" value="1"/>
</dbReference>
<dbReference type="PANTHER" id="PTHR47506">
    <property type="entry name" value="TRANSCRIPTIONAL REGULATORY PROTEIN"/>
    <property type="match status" value="1"/>
</dbReference>
<keyword evidence="1" id="KW-0805">Transcription regulation</keyword>
<dbReference type="HOGENOM" id="CLU_069356_28_0_6"/>
<dbReference type="Proteomes" id="UP000019028">
    <property type="component" value="Chromosome"/>
</dbReference>
<dbReference type="KEGG" id="sod:Sant_3058"/>
<sequence>MSSKTAVTALRGRGRPKHFDADAALDVALRLFWQHGFEATSMHDLVAATGAKAPTLYHAFGNKEGLFRAAMERYLQRFVRKMKPCLDNPHRSVAGATEDFLTACVAQFTGEGLPPGCFLICTSSALSADSQPIAALLRSHNMLPEQLLRDFYRERQIAGELPPSTDTVRLAKYLACQLQGMAVQARDGVSRRQLCTLVALIMALWPQLARLPAASPAVAHGVDEMSLGADSSEGVDRRAYRR</sequence>
<dbReference type="InterPro" id="IPR036271">
    <property type="entry name" value="Tet_transcr_reg_TetR-rel_C_sf"/>
</dbReference>
<protein>
    <submittedName>
        <fullName evidence="6">Putative transcriptional repressor</fullName>
    </submittedName>
</protein>
<dbReference type="AlphaFoldDB" id="W0HWB4"/>
<keyword evidence="7" id="KW-1185">Reference proteome</keyword>
<evidence type="ECO:0000256" key="2">
    <source>
        <dbReference type="ARBA" id="ARBA00023125"/>
    </source>
</evidence>
<dbReference type="PANTHER" id="PTHR47506:SF1">
    <property type="entry name" value="HTH-TYPE TRANSCRIPTIONAL REGULATOR YJDC"/>
    <property type="match status" value="1"/>
</dbReference>
<evidence type="ECO:0000259" key="5">
    <source>
        <dbReference type="PROSITE" id="PS50977"/>
    </source>
</evidence>
<reference evidence="6 7" key="1">
    <citation type="journal article" date="2014" name="Genome Biol. Evol.">
        <title>Genome degeneration and adaptation in a nascent stage of symbiosis.</title>
        <authorList>
            <person name="Oakeson K.F."/>
            <person name="Gil R."/>
            <person name="Clayton A.L."/>
            <person name="Dunn D.M."/>
            <person name="von Niederhausern A.C."/>
            <person name="Hamil C."/>
            <person name="Aoyagi A."/>
            <person name="Duval B."/>
            <person name="Baca A."/>
            <person name="Silva F.J."/>
            <person name="Vallier A."/>
            <person name="Jackson D.G."/>
            <person name="Latorre A."/>
            <person name="Weiss R.B."/>
            <person name="Heddi A."/>
            <person name="Moya A."/>
            <person name="Dale C."/>
        </authorList>
    </citation>
    <scope>NUCLEOTIDE SEQUENCE [LARGE SCALE GENOMIC DNA]</scope>
    <source>
        <strain evidence="6 7">HS1</strain>
    </source>
</reference>
<evidence type="ECO:0000256" key="1">
    <source>
        <dbReference type="ARBA" id="ARBA00023015"/>
    </source>
</evidence>
<dbReference type="Pfam" id="PF00440">
    <property type="entry name" value="TetR_N"/>
    <property type="match status" value="1"/>
</dbReference>
<dbReference type="PRINTS" id="PR00455">
    <property type="entry name" value="HTHTETR"/>
</dbReference>
<dbReference type="Gene3D" id="1.10.10.60">
    <property type="entry name" value="Homeodomain-like"/>
    <property type="match status" value="1"/>
</dbReference>
<accession>W0HWB4</accession>
<gene>
    <name evidence="6" type="ORF">Sant_3058</name>
</gene>
<evidence type="ECO:0000256" key="4">
    <source>
        <dbReference type="PROSITE-ProRule" id="PRU00335"/>
    </source>
</evidence>
<feature type="DNA-binding region" description="H-T-H motif" evidence="4">
    <location>
        <begin position="41"/>
        <end position="60"/>
    </location>
</feature>
<name>W0HWB4_9GAMM</name>
<dbReference type="InterPro" id="IPR009057">
    <property type="entry name" value="Homeodomain-like_sf"/>
</dbReference>
<evidence type="ECO:0000313" key="6">
    <source>
        <dbReference type="EMBL" id="AHF78064.1"/>
    </source>
</evidence>
<feature type="domain" description="HTH tetR-type" evidence="5">
    <location>
        <begin position="18"/>
        <end position="78"/>
    </location>
</feature>
<organism evidence="6 7">
    <name type="scientific">Sodalis praecaptivus</name>
    <dbReference type="NCBI Taxonomy" id="1239307"/>
    <lineage>
        <taxon>Bacteria</taxon>
        <taxon>Pseudomonadati</taxon>
        <taxon>Pseudomonadota</taxon>
        <taxon>Gammaproteobacteria</taxon>
        <taxon>Enterobacterales</taxon>
        <taxon>Bruguierivoracaceae</taxon>
        <taxon>Sodalis</taxon>
    </lineage>
</organism>
<dbReference type="InterPro" id="IPR001647">
    <property type="entry name" value="HTH_TetR"/>
</dbReference>
<dbReference type="PATRIC" id="fig|1239307.3.peg.3367"/>
<dbReference type="OrthoDB" id="5293556at2"/>
<keyword evidence="2 4" id="KW-0238">DNA-binding</keyword>
<dbReference type="EMBL" id="CP006569">
    <property type="protein sequence ID" value="AHF78064.1"/>
    <property type="molecule type" value="Genomic_DNA"/>
</dbReference>
<dbReference type="GO" id="GO:0003677">
    <property type="term" value="F:DNA binding"/>
    <property type="evidence" value="ECO:0007669"/>
    <property type="project" value="UniProtKB-UniRule"/>
</dbReference>
<dbReference type="SUPFAM" id="SSF46689">
    <property type="entry name" value="Homeodomain-like"/>
    <property type="match status" value="1"/>
</dbReference>
<proteinExistence type="predicted"/>
<evidence type="ECO:0000313" key="7">
    <source>
        <dbReference type="Proteomes" id="UP000019028"/>
    </source>
</evidence>
<keyword evidence="3" id="KW-0804">Transcription</keyword>
<dbReference type="RefSeq" id="WP_025423201.1">
    <property type="nucleotide sequence ID" value="NZ_CP006569.1"/>
</dbReference>